<dbReference type="InterPro" id="IPR050226">
    <property type="entry name" value="NagZ_Beta-hexosaminidase"/>
</dbReference>
<dbReference type="EC" id="3.2.1.52" evidence="3"/>
<reference evidence="8" key="1">
    <citation type="submission" date="2015-07" db="EMBL/GenBank/DDBJ databases">
        <authorList>
            <person name="Rodrigo-Torres Lidia"/>
            <person name="Arahal R.David."/>
        </authorList>
    </citation>
    <scope>NUCLEOTIDE SEQUENCE [LARGE SCALE GENOMIC DNA]</scope>
    <source>
        <strain evidence="8">CECT 5112</strain>
    </source>
</reference>
<proteinExistence type="inferred from homology"/>
<keyword evidence="4 7" id="KW-0378">Hydrolase</keyword>
<evidence type="ECO:0000256" key="2">
    <source>
        <dbReference type="ARBA" id="ARBA00005336"/>
    </source>
</evidence>
<evidence type="ECO:0000256" key="5">
    <source>
        <dbReference type="ARBA" id="ARBA00023295"/>
    </source>
</evidence>
<comment type="similarity">
    <text evidence="2">Belongs to the glycosyl hydrolase 3 family.</text>
</comment>
<dbReference type="InterPro" id="IPR017853">
    <property type="entry name" value="GH"/>
</dbReference>
<keyword evidence="5 7" id="KW-0326">Glycosidase</keyword>
<evidence type="ECO:0000259" key="6">
    <source>
        <dbReference type="Pfam" id="PF00933"/>
    </source>
</evidence>
<dbReference type="AlphaFoldDB" id="A0A0M6ZMT6"/>
<evidence type="ECO:0000313" key="7">
    <source>
        <dbReference type="EMBL" id="CTQ64079.1"/>
    </source>
</evidence>
<dbReference type="Gene3D" id="3.20.20.300">
    <property type="entry name" value="Glycoside hydrolase, family 3, N-terminal domain"/>
    <property type="match status" value="1"/>
</dbReference>
<dbReference type="GO" id="GO:0004563">
    <property type="term" value="F:beta-N-acetylhexosaminidase activity"/>
    <property type="evidence" value="ECO:0007669"/>
    <property type="project" value="UniProtKB-EC"/>
</dbReference>
<evidence type="ECO:0000313" key="8">
    <source>
        <dbReference type="Proteomes" id="UP000053235"/>
    </source>
</evidence>
<dbReference type="InterPro" id="IPR019800">
    <property type="entry name" value="Glyco_hydro_3_AS"/>
</dbReference>
<dbReference type="EMBL" id="CXWD01000001">
    <property type="protein sequence ID" value="CTQ64079.1"/>
    <property type="molecule type" value="Genomic_DNA"/>
</dbReference>
<dbReference type="GO" id="GO:0009254">
    <property type="term" value="P:peptidoglycan turnover"/>
    <property type="evidence" value="ECO:0007669"/>
    <property type="project" value="TreeGrafter"/>
</dbReference>
<dbReference type="InterPro" id="IPR036962">
    <property type="entry name" value="Glyco_hydro_3_N_sf"/>
</dbReference>
<dbReference type="Pfam" id="PF00933">
    <property type="entry name" value="Glyco_hydro_3"/>
    <property type="match status" value="1"/>
</dbReference>
<name>A0A0M6ZMT6_9HYPH</name>
<comment type="catalytic activity">
    <reaction evidence="1">
        <text>Hydrolysis of terminal non-reducing N-acetyl-D-hexosamine residues in N-acetyl-beta-D-hexosaminides.</text>
        <dbReference type="EC" id="3.2.1.52"/>
    </reaction>
</comment>
<organism evidence="7 8">
    <name type="scientific">Roseibium alexandrii</name>
    <dbReference type="NCBI Taxonomy" id="388408"/>
    <lineage>
        <taxon>Bacteria</taxon>
        <taxon>Pseudomonadati</taxon>
        <taxon>Pseudomonadota</taxon>
        <taxon>Alphaproteobacteria</taxon>
        <taxon>Hyphomicrobiales</taxon>
        <taxon>Stappiaceae</taxon>
        <taxon>Roseibium</taxon>
    </lineage>
</organism>
<sequence>MVMIKAFISGCAGTSLSAAEKAFFNEHNPWGLILFARNVDNPDQVRELTRSFRDAVGRADAPVLVDQEGGRVQRLRPPHWRKYPAPKLFGDLYKTDKATGKRAAFLGAQLIAAELSEVGITIDCLPCLDVRFPDTADAIGDRALSEDPETVAILGREMINGAIAGGVLPVIKHIPGHGRAKVDSHLELPRVTDDKNALEAVDFLPFKALADISLGMTAHLLYESIDPENPGTQSSAVINGIIRDEIGFDGCLMSDDISMKALGGDVSSRSTKIWDAGCDVVLHCNGDMSEMQAVADAAPVLAGRSLERCNTALAGYKPLEPDFNADKAWAEFQSLTGWAGV</sequence>
<dbReference type="PANTHER" id="PTHR30480">
    <property type="entry name" value="BETA-HEXOSAMINIDASE-RELATED"/>
    <property type="match status" value="1"/>
</dbReference>
<dbReference type="GO" id="GO:0005975">
    <property type="term" value="P:carbohydrate metabolic process"/>
    <property type="evidence" value="ECO:0007669"/>
    <property type="project" value="InterPro"/>
</dbReference>
<dbReference type="InterPro" id="IPR001764">
    <property type="entry name" value="Glyco_hydro_3_N"/>
</dbReference>
<protein>
    <recommendedName>
        <fullName evidence="3">beta-N-acetylhexosaminidase</fullName>
        <ecNumber evidence="3">3.2.1.52</ecNumber>
    </recommendedName>
</protein>
<evidence type="ECO:0000256" key="1">
    <source>
        <dbReference type="ARBA" id="ARBA00001231"/>
    </source>
</evidence>
<feature type="domain" description="Glycoside hydrolase family 3 N-terminal" evidence="6">
    <location>
        <begin position="17"/>
        <end position="297"/>
    </location>
</feature>
<evidence type="ECO:0000256" key="4">
    <source>
        <dbReference type="ARBA" id="ARBA00022801"/>
    </source>
</evidence>
<keyword evidence="8" id="KW-1185">Reference proteome</keyword>
<accession>A0A0M6ZMT6</accession>
<gene>
    <name evidence="7" type="primary">nagZ</name>
    <name evidence="7" type="ORF">LAX5112_00170</name>
</gene>
<dbReference type="PROSITE" id="PS00775">
    <property type="entry name" value="GLYCOSYL_HYDROL_F3"/>
    <property type="match status" value="1"/>
</dbReference>
<dbReference type="STRING" id="388408.LAX5112_00170"/>
<dbReference type="Proteomes" id="UP000053235">
    <property type="component" value="Unassembled WGS sequence"/>
</dbReference>
<dbReference type="SUPFAM" id="SSF51445">
    <property type="entry name" value="(Trans)glycosidases"/>
    <property type="match status" value="1"/>
</dbReference>
<dbReference type="PANTHER" id="PTHR30480:SF13">
    <property type="entry name" value="BETA-HEXOSAMINIDASE"/>
    <property type="match status" value="1"/>
</dbReference>
<evidence type="ECO:0000256" key="3">
    <source>
        <dbReference type="ARBA" id="ARBA00012663"/>
    </source>
</evidence>
<dbReference type="NCBIfam" id="NF003740">
    <property type="entry name" value="PRK05337.1"/>
    <property type="match status" value="1"/>
</dbReference>